<reference evidence="1 3" key="1">
    <citation type="journal article" date="2008" name="Science">
        <title>The Physcomitrella genome reveals evolutionary insights into the conquest of land by plants.</title>
        <authorList>
            <person name="Rensing S."/>
            <person name="Lang D."/>
            <person name="Zimmer A."/>
            <person name="Terry A."/>
            <person name="Salamov A."/>
            <person name="Shapiro H."/>
            <person name="Nishiyama T."/>
            <person name="Perroud P.-F."/>
            <person name="Lindquist E."/>
            <person name="Kamisugi Y."/>
            <person name="Tanahashi T."/>
            <person name="Sakakibara K."/>
            <person name="Fujita T."/>
            <person name="Oishi K."/>
            <person name="Shin-I T."/>
            <person name="Kuroki Y."/>
            <person name="Toyoda A."/>
            <person name="Suzuki Y."/>
            <person name="Hashimoto A."/>
            <person name="Yamaguchi K."/>
            <person name="Sugano A."/>
            <person name="Kohara Y."/>
            <person name="Fujiyama A."/>
            <person name="Anterola A."/>
            <person name="Aoki S."/>
            <person name="Ashton N."/>
            <person name="Barbazuk W.B."/>
            <person name="Barker E."/>
            <person name="Bennetzen J."/>
            <person name="Bezanilla M."/>
            <person name="Blankenship R."/>
            <person name="Cho S.H."/>
            <person name="Dutcher S."/>
            <person name="Estelle M."/>
            <person name="Fawcett J.A."/>
            <person name="Gundlach H."/>
            <person name="Hanada K."/>
            <person name="Heyl A."/>
            <person name="Hicks K.A."/>
            <person name="Hugh J."/>
            <person name="Lohr M."/>
            <person name="Mayer K."/>
            <person name="Melkozernov A."/>
            <person name="Murata T."/>
            <person name="Nelson D."/>
            <person name="Pils B."/>
            <person name="Prigge M."/>
            <person name="Reiss B."/>
            <person name="Renner T."/>
            <person name="Rombauts S."/>
            <person name="Rushton P."/>
            <person name="Sanderfoot A."/>
            <person name="Schween G."/>
            <person name="Shiu S.-H."/>
            <person name="Stueber K."/>
            <person name="Theodoulou F.L."/>
            <person name="Tu H."/>
            <person name="Van de Peer Y."/>
            <person name="Verrier P.J."/>
            <person name="Waters E."/>
            <person name="Wood A."/>
            <person name="Yang L."/>
            <person name="Cove D."/>
            <person name="Cuming A."/>
            <person name="Hasebe M."/>
            <person name="Lucas S."/>
            <person name="Mishler D.B."/>
            <person name="Reski R."/>
            <person name="Grigoriev I."/>
            <person name="Quatrano R.S."/>
            <person name="Boore J.L."/>
        </authorList>
    </citation>
    <scope>NUCLEOTIDE SEQUENCE [LARGE SCALE GENOMIC DNA]</scope>
    <source>
        <strain evidence="2 3">cv. Gransden 2004</strain>
    </source>
</reference>
<dbReference type="AlphaFoldDB" id="A0A2K1IBI8"/>
<gene>
    <name evidence="1" type="ORF">PHYPA_030108</name>
</gene>
<name>A0A2K1IBI8_PHYPA</name>
<evidence type="ECO:0000313" key="1">
    <source>
        <dbReference type="EMBL" id="PNR26627.1"/>
    </source>
</evidence>
<evidence type="ECO:0000313" key="2">
    <source>
        <dbReference type="EnsemblPlants" id="Pp3c26_1800V3.1"/>
    </source>
</evidence>
<accession>A0A2K1IBI8</accession>
<organism evidence="1">
    <name type="scientific">Physcomitrium patens</name>
    <name type="common">Spreading-leaved earth moss</name>
    <name type="synonym">Physcomitrella patens</name>
    <dbReference type="NCBI Taxonomy" id="3218"/>
    <lineage>
        <taxon>Eukaryota</taxon>
        <taxon>Viridiplantae</taxon>
        <taxon>Streptophyta</taxon>
        <taxon>Embryophyta</taxon>
        <taxon>Bryophyta</taxon>
        <taxon>Bryophytina</taxon>
        <taxon>Bryopsida</taxon>
        <taxon>Funariidae</taxon>
        <taxon>Funariales</taxon>
        <taxon>Funariaceae</taxon>
        <taxon>Physcomitrium</taxon>
    </lineage>
</organism>
<dbReference type="EnsemblPlants" id="Pp3c26_1800V3.1">
    <property type="protein sequence ID" value="Pp3c26_1800V3.1"/>
    <property type="gene ID" value="Pp3c26_1800"/>
</dbReference>
<protein>
    <submittedName>
        <fullName evidence="1 2">Uncharacterized protein</fullName>
    </submittedName>
</protein>
<reference evidence="2" key="3">
    <citation type="submission" date="2020-12" db="UniProtKB">
        <authorList>
            <consortium name="EnsemblPlants"/>
        </authorList>
    </citation>
    <scope>IDENTIFICATION</scope>
</reference>
<proteinExistence type="predicted"/>
<evidence type="ECO:0000313" key="3">
    <source>
        <dbReference type="Proteomes" id="UP000006727"/>
    </source>
</evidence>
<reference evidence="1 3" key="2">
    <citation type="journal article" date="2018" name="Plant J.">
        <title>The Physcomitrella patens chromosome-scale assembly reveals moss genome structure and evolution.</title>
        <authorList>
            <person name="Lang D."/>
            <person name="Ullrich K.K."/>
            <person name="Murat F."/>
            <person name="Fuchs J."/>
            <person name="Jenkins J."/>
            <person name="Haas F.B."/>
            <person name="Piednoel M."/>
            <person name="Gundlach H."/>
            <person name="Van Bel M."/>
            <person name="Meyberg R."/>
            <person name="Vives C."/>
            <person name="Morata J."/>
            <person name="Symeonidi A."/>
            <person name="Hiss M."/>
            <person name="Muchero W."/>
            <person name="Kamisugi Y."/>
            <person name="Saleh O."/>
            <person name="Blanc G."/>
            <person name="Decker E.L."/>
            <person name="van Gessel N."/>
            <person name="Grimwood J."/>
            <person name="Hayes R.D."/>
            <person name="Graham S.W."/>
            <person name="Gunter L.E."/>
            <person name="McDaniel S.F."/>
            <person name="Hoernstein S.N.W."/>
            <person name="Larsson A."/>
            <person name="Li F.W."/>
            <person name="Perroud P.F."/>
            <person name="Phillips J."/>
            <person name="Ranjan P."/>
            <person name="Rokshar D.S."/>
            <person name="Rothfels C.J."/>
            <person name="Schneider L."/>
            <person name="Shu S."/>
            <person name="Stevenson D.W."/>
            <person name="Thummler F."/>
            <person name="Tillich M."/>
            <person name="Villarreal Aguilar J.C."/>
            <person name="Widiez T."/>
            <person name="Wong G.K."/>
            <person name="Wymore A."/>
            <person name="Zhang Y."/>
            <person name="Zimmer A.D."/>
            <person name="Quatrano R.S."/>
            <person name="Mayer K.F.X."/>
            <person name="Goodstein D."/>
            <person name="Casacuberta J.M."/>
            <person name="Vandepoele K."/>
            <person name="Reski R."/>
            <person name="Cuming A.C."/>
            <person name="Tuskan G.A."/>
            <person name="Maumus F."/>
            <person name="Salse J."/>
            <person name="Schmutz J."/>
            <person name="Rensing S.A."/>
        </authorList>
    </citation>
    <scope>NUCLEOTIDE SEQUENCE [LARGE SCALE GENOMIC DNA]</scope>
    <source>
        <strain evidence="2 3">cv. Gransden 2004</strain>
    </source>
</reference>
<dbReference type="Proteomes" id="UP000006727">
    <property type="component" value="Chromosome 26"/>
</dbReference>
<dbReference type="InParanoid" id="A0A2K1IBI8"/>
<dbReference type="EnsemblPlants" id="Pp3c26_1800V3.2">
    <property type="protein sequence ID" value="Pp3c26_1800V3.2"/>
    <property type="gene ID" value="Pp3c26_1800"/>
</dbReference>
<dbReference type="EMBL" id="ABEU02000026">
    <property type="protein sequence ID" value="PNR26627.1"/>
    <property type="molecule type" value="Genomic_DNA"/>
</dbReference>
<dbReference type="Gramene" id="Pp3c26_1800V3.2">
    <property type="protein sequence ID" value="Pp3c26_1800V3.2"/>
    <property type="gene ID" value="Pp3c26_1800"/>
</dbReference>
<dbReference type="Gramene" id="Pp3c26_1800V3.1">
    <property type="protein sequence ID" value="Pp3c26_1800V3.1"/>
    <property type="gene ID" value="Pp3c26_1800"/>
</dbReference>
<sequence>MESTSIAWIVLQAIRSWEDEEDNVSGVIYLQGNILEKEKAFLHFLAGRYLAPISTSGAFEGIPKENGFDC</sequence>
<dbReference type="PaxDb" id="3218-PP1S149_244V6.1"/>
<keyword evidence="3" id="KW-1185">Reference proteome</keyword>